<keyword evidence="5 6" id="KW-0472">Membrane</keyword>
<evidence type="ECO:0000256" key="2">
    <source>
        <dbReference type="ARBA" id="ARBA00007362"/>
    </source>
</evidence>
<dbReference type="Proteomes" id="UP000187495">
    <property type="component" value="Unassembled WGS sequence"/>
</dbReference>
<comment type="similarity">
    <text evidence="2">Belongs to the EamA transporter family.</text>
</comment>
<protein>
    <submittedName>
        <fullName evidence="8">EamA-like transporter family protein</fullName>
    </submittedName>
</protein>
<proteinExistence type="inferred from homology"/>
<dbReference type="EMBL" id="FTNU01000003">
    <property type="protein sequence ID" value="SIR82190.1"/>
    <property type="molecule type" value="Genomic_DNA"/>
</dbReference>
<feature type="transmembrane region" description="Helical" evidence="6">
    <location>
        <begin position="107"/>
        <end position="130"/>
    </location>
</feature>
<feature type="domain" description="EamA" evidence="7">
    <location>
        <begin position="27"/>
        <end position="151"/>
    </location>
</feature>
<feature type="transmembrane region" description="Helical" evidence="6">
    <location>
        <begin position="81"/>
        <end position="101"/>
    </location>
</feature>
<accession>A0A1N7E2A3</accession>
<keyword evidence="4 6" id="KW-1133">Transmembrane helix</keyword>
<dbReference type="PANTHER" id="PTHR32322:SF2">
    <property type="entry name" value="EAMA DOMAIN-CONTAINING PROTEIN"/>
    <property type="match status" value="1"/>
</dbReference>
<evidence type="ECO:0000313" key="9">
    <source>
        <dbReference type="Proteomes" id="UP000187495"/>
    </source>
</evidence>
<dbReference type="Pfam" id="PF00892">
    <property type="entry name" value="EamA"/>
    <property type="match status" value="2"/>
</dbReference>
<feature type="transmembrane region" description="Helical" evidence="6">
    <location>
        <begin position="192"/>
        <end position="212"/>
    </location>
</feature>
<dbReference type="AlphaFoldDB" id="A0A1N7E2A3"/>
<evidence type="ECO:0000256" key="3">
    <source>
        <dbReference type="ARBA" id="ARBA00022692"/>
    </source>
</evidence>
<dbReference type="InterPro" id="IPR000620">
    <property type="entry name" value="EamA_dom"/>
</dbReference>
<feature type="transmembrane region" description="Helical" evidence="6">
    <location>
        <begin position="20"/>
        <end position="42"/>
    </location>
</feature>
<feature type="transmembrane region" description="Helical" evidence="6">
    <location>
        <begin position="224"/>
        <end position="243"/>
    </location>
</feature>
<dbReference type="PANTHER" id="PTHR32322">
    <property type="entry name" value="INNER MEMBRANE TRANSPORTER"/>
    <property type="match status" value="1"/>
</dbReference>
<dbReference type="STRING" id="34061.B0189_08145"/>
<dbReference type="InterPro" id="IPR037185">
    <property type="entry name" value="EmrE-like"/>
</dbReference>
<dbReference type="GO" id="GO:0016020">
    <property type="term" value="C:membrane"/>
    <property type="evidence" value="ECO:0007669"/>
    <property type="project" value="UniProtKB-SubCell"/>
</dbReference>
<evidence type="ECO:0000256" key="4">
    <source>
        <dbReference type="ARBA" id="ARBA00022989"/>
    </source>
</evidence>
<feature type="transmembrane region" description="Helical" evidence="6">
    <location>
        <begin position="162"/>
        <end position="180"/>
    </location>
</feature>
<comment type="subcellular location">
    <subcellularLocation>
        <location evidence="1">Membrane</location>
        <topology evidence="1">Multi-pass membrane protein</topology>
    </subcellularLocation>
</comment>
<evidence type="ECO:0000256" key="1">
    <source>
        <dbReference type="ARBA" id="ARBA00004141"/>
    </source>
</evidence>
<dbReference type="Gene3D" id="1.10.3730.20">
    <property type="match status" value="1"/>
</dbReference>
<gene>
    <name evidence="8" type="ORF">SAMN02745664_10318</name>
</gene>
<sequence>MGKYSIIVFHWYKIMSSKNLFLTSGIFVFIWSSGFIVGRLIVGSVSPNIFLGIRFFCTAILFAFIAHMLKKTYPKYTEIPKHIIIGILCNGIYLGGSYWAINNGMPAGIMALLGGLQPLFTLIFASLFFAEPFRINYTFCIILGLLGIYLSLPLSINNNYNFLVILISILSIISITLGLLFQKHYTQSSELIPSLVIQNISGAFISLLLVIFLQEKTVILGFNFWFSLFWAVIVLSGLGIYLLMKLAQNNNAVKVTSLMLLCPPLAAIQANLLFKEQLSLLQICGFFLALLGVALCQKVKT</sequence>
<feature type="transmembrane region" description="Helical" evidence="6">
    <location>
        <begin position="280"/>
        <end position="296"/>
    </location>
</feature>
<feature type="transmembrane region" description="Helical" evidence="6">
    <location>
        <begin position="48"/>
        <end position="69"/>
    </location>
</feature>
<evidence type="ECO:0000256" key="6">
    <source>
        <dbReference type="SAM" id="Phobius"/>
    </source>
</evidence>
<organism evidence="8 9">
    <name type="scientific">Moraxella cuniculi DSM 21768</name>
    <dbReference type="NCBI Taxonomy" id="1122245"/>
    <lineage>
        <taxon>Bacteria</taxon>
        <taxon>Pseudomonadati</taxon>
        <taxon>Pseudomonadota</taxon>
        <taxon>Gammaproteobacteria</taxon>
        <taxon>Moraxellales</taxon>
        <taxon>Moraxellaceae</taxon>
        <taxon>Moraxella</taxon>
    </lineage>
</organism>
<dbReference type="SUPFAM" id="SSF103481">
    <property type="entry name" value="Multidrug resistance efflux transporter EmrE"/>
    <property type="match status" value="2"/>
</dbReference>
<feature type="transmembrane region" description="Helical" evidence="6">
    <location>
        <begin position="137"/>
        <end position="156"/>
    </location>
</feature>
<reference evidence="9" key="1">
    <citation type="submission" date="2017-01" db="EMBL/GenBank/DDBJ databases">
        <authorList>
            <person name="Varghese N."/>
            <person name="Submissions S."/>
        </authorList>
    </citation>
    <scope>NUCLEOTIDE SEQUENCE [LARGE SCALE GENOMIC DNA]</scope>
    <source>
        <strain evidence="9">DSM 21768</strain>
    </source>
</reference>
<keyword evidence="9" id="KW-1185">Reference proteome</keyword>
<dbReference type="InterPro" id="IPR050638">
    <property type="entry name" value="AA-Vitamin_Transporters"/>
</dbReference>
<name>A0A1N7E2A3_9GAMM</name>
<evidence type="ECO:0000256" key="5">
    <source>
        <dbReference type="ARBA" id="ARBA00023136"/>
    </source>
</evidence>
<feature type="domain" description="EamA" evidence="7">
    <location>
        <begin position="164"/>
        <end position="295"/>
    </location>
</feature>
<evidence type="ECO:0000259" key="7">
    <source>
        <dbReference type="Pfam" id="PF00892"/>
    </source>
</evidence>
<evidence type="ECO:0000313" key="8">
    <source>
        <dbReference type="EMBL" id="SIR82190.1"/>
    </source>
</evidence>
<keyword evidence="3 6" id="KW-0812">Transmembrane</keyword>